<evidence type="ECO:0000313" key="11">
    <source>
        <dbReference type="EMBL" id="PKY88653.1"/>
    </source>
</evidence>
<protein>
    <submittedName>
        <fullName evidence="11">D-alanyl-D-alanine carboxypeptidase</fullName>
    </submittedName>
</protein>
<evidence type="ECO:0000256" key="2">
    <source>
        <dbReference type="ARBA" id="ARBA00022729"/>
    </source>
</evidence>
<accession>A0A2I1JZ71</accession>
<dbReference type="PANTHER" id="PTHR21581:SF11">
    <property type="entry name" value="D-ALANYL-D-ALANINE CARBOXYPEPTIDASE DACA"/>
    <property type="match status" value="1"/>
</dbReference>
<evidence type="ECO:0000256" key="8">
    <source>
        <dbReference type="PIRSR" id="PIRSR618044-2"/>
    </source>
</evidence>
<sequence length="392" mass="43854">MQSLTRNILSLVIGLILTLNLSSPTVYSMSKTPDLESNLDFSEIEPVEMPADYPTELLEFYNKNIDSRSYIVVDQETEKILAQGSATTPYPIASMTKVISTYLILDAIDQGQLKMDDKITIPKEIVEGISHNPELSNVGLEEEVEYPVKDLIYAVMIESANDATSALMWKLYGSEQAGVEAMINKLAEWNITDVALYSTSGAPNLDVPESFWMPGSNDTHQNMMSAADLALVTKHIIEEKPFILDIAQTKDYIFMEGTGQERPLYNMNQLLEGGTYARQGVTGLKSGFTNSAGKCFVATGSQDGRNYIAIAMGVFEEAYSSYWEIEILLDGLLDYPDLYQKDLPTITKEVVVQEETSIETTEEPEIEEQTLTNHRDNPITNFMRGIFNFFKK</sequence>
<dbReference type="GO" id="GO:0071555">
    <property type="term" value="P:cell wall organization"/>
    <property type="evidence" value="ECO:0007669"/>
    <property type="project" value="UniProtKB-KW"/>
</dbReference>
<feature type="domain" description="Peptidase S11 D-alanyl-D-alanine carboxypeptidase A N-terminal" evidence="10">
    <location>
        <begin position="63"/>
        <end position="314"/>
    </location>
</feature>
<dbReference type="GO" id="GO:0009002">
    <property type="term" value="F:serine-type D-Ala-D-Ala carboxypeptidase activity"/>
    <property type="evidence" value="ECO:0007669"/>
    <property type="project" value="InterPro"/>
</dbReference>
<evidence type="ECO:0000259" key="10">
    <source>
        <dbReference type="Pfam" id="PF00768"/>
    </source>
</evidence>
<keyword evidence="5" id="KW-0573">Peptidoglycan synthesis</keyword>
<feature type="active site" description="Proton acceptor" evidence="7">
    <location>
        <position position="97"/>
    </location>
</feature>
<evidence type="ECO:0000256" key="6">
    <source>
        <dbReference type="ARBA" id="ARBA00023316"/>
    </source>
</evidence>
<keyword evidence="11" id="KW-0645">Protease</keyword>
<proteinExistence type="inferred from homology"/>
<dbReference type="InterPro" id="IPR001967">
    <property type="entry name" value="Peptidase_S11_N"/>
</dbReference>
<dbReference type="GO" id="GO:0006508">
    <property type="term" value="P:proteolysis"/>
    <property type="evidence" value="ECO:0007669"/>
    <property type="project" value="InterPro"/>
</dbReference>
<dbReference type="PRINTS" id="PR00725">
    <property type="entry name" value="DADACBPTASE1"/>
</dbReference>
<gene>
    <name evidence="11" type="ORF">CYJ57_04905</name>
</gene>
<feature type="active site" description="Acyl-ester intermediate" evidence="7">
    <location>
        <position position="94"/>
    </location>
</feature>
<dbReference type="PANTHER" id="PTHR21581">
    <property type="entry name" value="D-ALANYL-D-ALANINE CARBOXYPEPTIDASE"/>
    <property type="match status" value="1"/>
</dbReference>
<keyword evidence="2" id="KW-0732">Signal</keyword>
<evidence type="ECO:0000313" key="12">
    <source>
        <dbReference type="Proteomes" id="UP000234384"/>
    </source>
</evidence>
<comment type="caution">
    <text evidence="11">The sequence shown here is derived from an EMBL/GenBank/DDBJ whole genome shotgun (WGS) entry which is preliminary data.</text>
</comment>
<evidence type="ECO:0000256" key="3">
    <source>
        <dbReference type="ARBA" id="ARBA00022801"/>
    </source>
</evidence>
<keyword evidence="11" id="KW-0121">Carboxypeptidase</keyword>
<keyword evidence="4" id="KW-0133">Cell shape</keyword>
<comment type="similarity">
    <text evidence="1 9">Belongs to the peptidase S11 family.</text>
</comment>
<evidence type="ECO:0000256" key="7">
    <source>
        <dbReference type="PIRSR" id="PIRSR618044-1"/>
    </source>
</evidence>
<name>A0A2I1JZ71_9LACT</name>
<dbReference type="InterPro" id="IPR012338">
    <property type="entry name" value="Beta-lactam/transpept-like"/>
</dbReference>
<keyword evidence="6" id="KW-0961">Cell wall biogenesis/degradation</keyword>
<keyword evidence="3" id="KW-0378">Hydrolase</keyword>
<dbReference type="GO" id="GO:0008360">
    <property type="term" value="P:regulation of cell shape"/>
    <property type="evidence" value="ECO:0007669"/>
    <property type="project" value="UniProtKB-KW"/>
</dbReference>
<dbReference type="EMBL" id="PKHE01000011">
    <property type="protein sequence ID" value="PKY88653.1"/>
    <property type="molecule type" value="Genomic_DNA"/>
</dbReference>
<reference evidence="11 12" key="1">
    <citation type="submission" date="2017-12" db="EMBL/GenBank/DDBJ databases">
        <title>Phylogenetic diversity of female urinary microbiome.</title>
        <authorList>
            <person name="Thomas-White K."/>
            <person name="Wolfe A.J."/>
        </authorList>
    </citation>
    <scope>NUCLEOTIDE SEQUENCE [LARGE SCALE GENOMIC DNA]</scope>
    <source>
        <strain evidence="11 12">UMB0898</strain>
    </source>
</reference>
<dbReference type="InterPro" id="IPR018044">
    <property type="entry name" value="Peptidase_S11"/>
</dbReference>
<dbReference type="AlphaFoldDB" id="A0A2I1JZ71"/>
<evidence type="ECO:0000256" key="5">
    <source>
        <dbReference type="ARBA" id="ARBA00022984"/>
    </source>
</evidence>
<dbReference type="OrthoDB" id="9791132at2"/>
<evidence type="ECO:0000256" key="9">
    <source>
        <dbReference type="RuleBase" id="RU004016"/>
    </source>
</evidence>
<evidence type="ECO:0000256" key="4">
    <source>
        <dbReference type="ARBA" id="ARBA00022960"/>
    </source>
</evidence>
<dbReference type="Proteomes" id="UP000234384">
    <property type="component" value="Unassembled WGS sequence"/>
</dbReference>
<organism evidence="11 12">
    <name type="scientific">Falseniella ignava</name>
    <dbReference type="NCBI Taxonomy" id="137730"/>
    <lineage>
        <taxon>Bacteria</taxon>
        <taxon>Bacillati</taxon>
        <taxon>Bacillota</taxon>
        <taxon>Bacilli</taxon>
        <taxon>Lactobacillales</taxon>
        <taxon>Aerococcaceae</taxon>
        <taxon>Falseniella</taxon>
    </lineage>
</organism>
<dbReference type="Gene3D" id="3.40.710.10">
    <property type="entry name" value="DD-peptidase/beta-lactamase superfamily"/>
    <property type="match status" value="1"/>
</dbReference>
<feature type="binding site" evidence="8">
    <location>
        <position position="285"/>
    </location>
    <ligand>
        <name>substrate</name>
    </ligand>
</feature>
<evidence type="ECO:0000256" key="1">
    <source>
        <dbReference type="ARBA" id="ARBA00007164"/>
    </source>
</evidence>
<feature type="active site" evidence="7">
    <location>
        <position position="159"/>
    </location>
</feature>
<dbReference type="GO" id="GO:0009252">
    <property type="term" value="P:peptidoglycan biosynthetic process"/>
    <property type="evidence" value="ECO:0007669"/>
    <property type="project" value="UniProtKB-KW"/>
</dbReference>
<dbReference type="SUPFAM" id="SSF56601">
    <property type="entry name" value="beta-lactamase/transpeptidase-like"/>
    <property type="match status" value="1"/>
</dbReference>
<dbReference type="Pfam" id="PF00768">
    <property type="entry name" value="Peptidase_S11"/>
    <property type="match status" value="1"/>
</dbReference>